<evidence type="ECO:0000313" key="2">
    <source>
        <dbReference type="Proteomes" id="UP000682733"/>
    </source>
</evidence>
<sequence length="473" mass="53971">QIPVKYLSSNAFKQSSLFTSLKPLSNYIQELSIQTIDLIAKKQAIEILLSFAVAKASFTDLLYLIVRLIFNTDNINIYDVRGLILQLNNGLVSIIDEVNLKKQLATKITNITIANILEKQEQCQLAYVLKQTNDKSEKDLENSSIFTHPFVDNTIYKGTETEIELAKEDTFQRFQSQQLSFFALQSLLSILLVLIKTVQITDSTIIYQILTLTKQFIQQIPARYLSSDTFKQSSLFTSLKPLSNYIQELAVQTEDLTAKKQAIEILLSFAVAKVSFIELLPLITKLVLDRDNINIYDVRGLFLQLNEWTLSTVDEVDLKKQLNEDKEKAHETSINTTYFVTNPLGYLHQMNVLSNTTLMLLDDNKFSGIFVTSVLLAHIDYHNEINSACAFNTGSLTNSFSFSFHADTFKLLFTIIENLSFVQLSDYTAYILIACLRLFTTHLKFLIKSDLNTTEFVTNTELEQWKELMLQLA</sequence>
<evidence type="ECO:0000313" key="1">
    <source>
        <dbReference type="EMBL" id="CAF4401843.1"/>
    </source>
</evidence>
<dbReference type="Proteomes" id="UP000682733">
    <property type="component" value="Unassembled WGS sequence"/>
</dbReference>
<accession>A0A8S2VTZ8</accession>
<reference evidence="1" key="1">
    <citation type="submission" date="2021-02" db="EMBL/GenBank/DDBJ databases">
        <authorList>
            <person name="Nowell W R."/>
        </authorList>
    </citation>
    <scope>NUCLEOTIDE SEQUENCE</scope>
</reference>
<comment type="caution">
    <text evidence="1">The sequence shown here is derived from an EMBL/GenBank/DDBJ whole genome shotgun (WGS) entry which is preliminary data.</text>
</comment>
<protein>
    <submittedName>
        <fullName evidence="1">Uncharacterized protein</fullName>
    </submittedName>
</protein>
<feature type="non-terminal residue" evidence="1">
    <location>
        <position position="473"/>
    </location>
</feature>
<proteinExistence type="predicted"/>
<organism evidence="1 2">
    <name type="scientific">Didymodactylos carnosus</name>
    <dbReference type="NCBI Taxonomy" id="1234261"/>
    <lineage>
        <taxon>Eukaryota</taxon>
        <taxon>Metazoa</taxon>
        <taxon>Spiralia</taxon>
        <taxon>Gnathifera</taxon>
        <taxon>Rotifera</taxon>
        <taxon>Eurotatoria</taxon>
        <taxon>Bdelloidea</taxon>
        <taxon>Philodinida</taxon>
        <taxon>Philodinidae</taxon>
        <taxon>Didymodactylos</taxon>
    </lineage>
</organism>
<dbReference type="EMBL" id="CAJOBA010072954">
    <property type="protein sequence ID" value="CAF4401843.1"/>
    <property type="molecule type" value="Genomic_DNA"/>
</dbReference>
<feature type="non-terminal residue" evidence="1">
    <location>
        <position position="1"/>
    </location>
</feature>
<gene>
    <name evidence="1" type="ORF">TMI583_LOCUS43542</name>
</gene>
<name>A0A8S2VTZ8_9BILA</name>
<dbReference type="AlphaFoldDB" id="A0A8S2VTZ8"/>